<dbReference type="EMBL" id="CP104550">
    <property type="protein sequence ID" value="UXH32248.1"/>
    <property type="molecule type" value="Genomic_DNA"/>
</dbReference>
<evidence type="ECO:0000313" key="1">
    <source>
        <dbReference type="EMBL" id="MEJ8543553.1"/>
    </source>
</evidence>
<dbReference type="RefSeq" id="WP_074359718.1">
    <property type="nucleotide sequence ID" value="NZ_CP104550.1"/>
</dbReference>
<protein>
    <submittedName>
        <fullName evidence="2">Uncharacterized protein</fullName>
    </submittedName>
</protein>
<name>A0A9E7RVY0_METWO</name>
<dbReference type="GeneID" id="75106160"/>
<proteinExistence type="predicted"/>
<dbReference type="KEGG" id="mwo:MWSIV6_0540"/>
<sequence length="61" mass="7206">MKSMEGYRIISTTSECPECVYRCEAVLEDTMEVKMYCRHPRGPGNPSHCIYFRRDKKLDED</sequence>
<dbReference type="AlphaFoldDB" id="A0A9E7RVY0"/>
<dbReference type="EMBL" id="JAXUHJ010000014">
    <property type="protein sequence ID" value="MEJ8543553.1"/>
    <property type="molecule type" value="Genomic_DNA"/>
</dbReference>
<keyword evidence="3" id="KW-1185">Reference proteome</keyword>
<dbReference type="Proteomes" id="UP001065373">
    <property type="component" value="Chromosome"/>
</dbReference>
<gene>
    <name evidence="2" type="ORF">N5910_02870</name>
    <name evidence="1" type="ORF">U2150_08630</name>
</gene>
<evidence type="ECO:0000313" key="2">
    <source>
        <dbReference type="EMBL" id="UXH32248.1"/>
    </source>
</evidence>
<dbReference type="Proteomes" id="UP001369247">
    <property type="component" value="Unassembled WGS sequence"/>
</dbReference>
<reference evidence="2" key="1">
    <citation type="submission" date="2022-09" db="EMBL/GenBank/DDBJ databases">
        <title>Characterization of three MwoI isoschizomers from sequenced genome and metagenomes.</title>
        <authorList>
            <person name="Fomenkov A."/>
            <person name="Xu S.Y."/>
            <person name="Roberts R.J."/>
        </authorList>
    </citation>
    <scope>NUCLEOTIDE SEQUENCE</scope>
    <source>
        <strain evidence="2">DSM 2970</strain>
    </source>
</reference>
<organism evidence="2">
    <name type="scientific">Methanothermobacter wolfeii</name>
    <name type="common">Methanobacterium wolfei</name>
    <dbReference type="NCBI Taxonomy" id="145261"/>
    <lineage>
        <taxon>Archaea</taxon>
        <taxon>Methanobacteriati</taxon>
        <taxon>Methanobacteriota</taxon>
        <taxon>Methanomada group</taxon>
        <taxon>Methanobacteria</taxon>
        <taxon>Methanobacteriales</taxon>
        <taxon>Methanobacteriaceae</taxon>
        <taxon>Methanothermobacter</taxon>
    </lineage>
</organism>
<accession>A0A9E7RVY0</accession>
<reference evidence="1 3" key="2">
    <citation type="submission" date="2023-12" db="EMBL/GenBank/DDBJ databases">
        <title>Phenotypic and Genomic Characterization of Methanothermobacter wolfeii Strain BSEL, a CO2-Capturing Archaeon with Minimal Nutrient Requirements.</title>
        <authorList>
            <person name="Ale Enriquez F."/>
            <person name="Ahring B.K."/>
        </authorList>
    </citation>
    <scope>NUCLEOTIDE SEQUENCE [LARGE SCALE GENOMIC DNA]</scope>
    <source>
        <strain evidence="1 3">BSEL-1</strain>
    </source>
</reference>
<dbReference type="GeneID" id="58978192"/>
<evidence type="ECO:0000313" key="3">
    <source>
        <dbReference type="Proteomes" id="UP001369247"/>
    </source>
</evidence>